<dbReference type="CDD" id="cd04301">
    <property type="entry name" value="NAT_SF"/>
    <property type="match status" value="1"/>
</dbReference>
<reference evidence="2 3" key="1">
    <citation type="submission" date="2020-07" db="EMBL/GenBank/DDBJ databases">
        <title>Novel species isolated from subtropical streams in China.</title>
        <authorList>
            <person name="Lu H."/>
        </authorList>
    </citation>
    <scope>NUCLEOTIDE SEQUENCE [LARGE SCALE GENOMIC DNA]</scope>
    <source>
        <strain evidence="2 3">FT3S</strain>
    </source>
</reference>
<sequence>MIEWQWLAFNDIPGADLYQVLYQRQQVFVLEQQCLYPDIDGYDLAAHHLLGWRTADGKRELVAYLRCLAPGAKYEEMSLGRVLTTQAARGGGIGRQLVEQGIRLAEQLHPGHRFRIGAQARLEQFYGSLGFKAVTAPYDEDGILHIDMVR</sequence>
<evidence type="ECO:0000313" key="2">
    <source>
        <dbReference type="EMBL" id="MBA5604913.1"/>
    </source>
</evidence>
<dbReference type="InterPro" id="IPR016181">
    <property type="entry name" value="Acyl_CoA_acyltransferase"/>
</dbReference>
<dbReference type="AlphaFoldDB" id="A0A7W2EFC4"/>
<protein>
    <submittedName>
        <fullName evidence="2">GNAT family N-acetyltransferase</fullName>
    </submittedName>
</protein>
<proteinExistence type="predicted"/>
<gene>
    <name evidence="2" type="ORF">H3H36_05995</name>
</gene>
<name>A0A7W2EFC4_9BURK</name>
<dbReference type="EMBL" id="JACEZS010000003">
    <property type="protein sequence ID" value="MBA5604913.1"/>
    <property type="molecule type" value="Genomic_DNA"/>
</dbReference>
<organism evidence="2 3">
    <name type="scientific">Rugamonas fusca</name>
    <dbReference type="NCBI Taxonomy" id="2758568"/>
    <lineage>
        <taxon>Bacteria</taxon>
        <taxon>Pseudomonadati</taxon>
        <taxon>Pseudomonadota</taxon>
        <taxon>Betaproteobacteria</taxon>
        <taxon>Burkholderiales</taxon>
        <taxon>Oxalobacteraceae</taxon>
        <taxon>Telluria group</taxon>
        <taxon>Rugamonas</taxon>
    </lineage>
</organism>
<evidence type="ECO:0000313" key="3">
    <source>
        <dbReference type="Proteomes" id="UP000566711"/>
    </source>
</evidence>
<comment type="caution">
    <text evidence="2">The sequence shown here is derived from an EMBL/GenBank/DDBJ whole genome shotgun (WGS) entry which is preliminary data.</text>
</comment>
<dbReference type="InterPro" id="IPR000182">
    <property type="entry name" value="GNAT_dom"/>
</dbReference>
<evidence type="ECO:0000259" key="1">
    <source>
        <dbReference type="PROSITE" id="PS51186"/>
    </source>
</evidence>
<feature type="domain" description="N-acetyltransferase" evidence="1">
    <location>
        <begin position="7"/>
        <end position="150"/>
    </location>
</feature>
<dbReference type="PROSITE" id="PS51186">
    <property type="entry name" value="GNAT"/>
    <property type="match status" value="1"/>
</dbReference>
<dbReference type="Gene3D" id="3.40.630.30">
    <property type="match status" value="1"/>
</dbReference>
<keyword evidence="2" id="KW-0808">Transferase</keyword>
<dbReference type="RefSeq" id="WP_182215170.1">
    <property type="nucleotide sequence ID" value="NZ_JACEZS010000003.1"/>
</dbReference>
<dbReference type="SUPFAM" id="SSF55729">
    <property type="entry name" value="Acyl-CoA N-acyltransferases (Nat)"/>
    <property type="match status" value="1"/>
</dbReference>
<accession>A0A7W2EFC4</accession>
<dbReference type="Pfam" id="PF13673">
    <property type="entry name" value="Acetyltransf_10"/>
    <property type="match status" value="1"/>
</dbReference>
<dbReference type="GO" id="GO:0016747">
    <property type="term" value="F:acyltransferase activity, transferring groups other than amino-acyl groups"/>
    <property type="evidence" value="ECO:0007669"/>
    <property type="project" value="InterPro"/>
</dbReference>
<keyword evidence="3" id="KW-1185">Reference proteome</keyword>
<dbReference type="Proteomes" id="UP000566711">
    <property type="component" value="Unassembled WGS sequence"/>
</dbReference>